<feature type="signal peptide" evidence="2">
    <location>
        <begin position="1"/>
        <end position="30"/>
    </location>
</feature>
<proteinExistence type="predicted"/>
<dbReference type="RefSeq" id="WP_328957127.1">
    <property type="nucleotide sequence ID" value="NZ_CP108110.1"/>
</dbReference>
<evidence type="ECO:0000313" key="4">
    <source>
        <dbReference type="Proteomes" id="UP001432222"/>
    </source>
</evidence>
<feature type="compositionally biased region" description="Pro residues" evidence="1">
    <location>
        <begin position="95"/>
        <end position="126"/>
    </location>
</feature>
<dbReference type="EMBL" id="CP108110">
    <property type="protein sequence ID" value="WUQ86515.1"/>
    <property type="molecule type" value="Genomic_DNA"/>
</dbReference>
<organism evidence="3 4">
    <name type="scientific">Kitasatospora purpeofusca</name>
    <dbReference type="NCBI Taxonomy" id="67352"/>
    <lineage>
        <taxon>Bacteria</taxon>
        <taxon>Bacillati</taxon>
        <taxon>Actinomycetota</taxon>
        <taxon>Actinomycetes</taxon>
        <taxon>Kitasatosporales</taxon>
        <taxon>Streptomycetaceae</taxon>
        <taxon>Kitasatospora</taxon>
    </lineage>
</organism>
<evidence type="ECO:0000313" key="3">
    <source>
        <dbReference type="EMBL" id="WUQ86515.1"/>
    </source>
</evidence>
<keyword evidence="2" id="KW-0732">Signal</keyword>
<feature type="chain" id="PRO_5045899134" evidence="2">
    <location>
        <begin position="31"/>
        <end position="252"/>
    </location>
</feature>
<evidence type="ECO:0000256" key="1">
    <source>
        <dbReference type="SAM" id="MobiDB-lite"/>
    </source>
</evidence>
<name>A0ABZ1U5R6_9ACTN</name>
<feature type="compositionally biased region" description="Pro residues" evidence="1">
    <location>
        <begin position="78"/>
        <end position="88"/>
    </location>
</feature>
<feature type="compositionally biased region" description="Pro residues" evidence="1">
    <location>
        <begin position="243"/>
        <end position="252"/>
    </location>
</feature>
<evidence type="ECO:0000256" key="2">
    <source>
        <dbReference type="SAM" id="SignalP"/>
    </source>
</evidence>
<gene>
    <name evidence="3" type="ORF">OHA16_28280</name>
</gene>
<feature type="region of interest" description="Disordered" evidence="1">
    <location>
        <begin position="228"/>
        <end position="252"/>
    </location>
</feature>
<feature type="region of interest" description="Disordered" evidence="1">
    <location>
        <begin position="34"/>
        <end position="151"/>
    </location>
</feature>
<reference evidence="3" key="1">
    <citation type="submission" date="2022-10" db="EMBL/GenBank/DDBJ databases">
        <title>The complete genomes of actinobacterial strains from the NBC collection.</title>
        <authorList>
            <person name="Joergensen T.S."/>
            <person name="Alvarez Arevalo M."/>
            <person name="Sterndorff E.B."/>
            <person name="Faurdal D."/>
            <person name="Vuksanovic O."/>
            <person name="Mourched A.-S."/>
            <person name="Charusanti P."/>
            <person name="Shaw S."/>
            <person name="Blin K."/>
            <person name="Weber T."/>
        </authorList>
    </citation>
    <scope>NUCLEOTIDE SEQUENCE</scope>
    <source>
        <strain evidence="3">NBC_00222</strain>
    </source>
</reference>
<accession>A0ABZ1U5R6</accession>
<sequence length="252" mass="24708">MDLESMPRRSGRARATALAGLALAAVAVLAGCDGGTKAASDTAASGGERAPASASASPGAATGSADPAAPATTSAPSAPAPVTTPPVDPTATTPDPRPASPAPDSPAPATKPPAPPSKPTPAPTPPDGNGIAVGEPPPNGSGSGSPVHPAITYRVDGNKLTVWFYGGICQRYALKADESKPGRVDVRVTTAAPVPAGQACADLAKRQTVTADLKQPLQGRAVTDLATGQEVPLEADAKIGPDPVVPDIPGNP</sequence>
<keyword evidence="4" id="KW-1185">Reference proteome</keyword>
<feature type="compositionally biased region" description="Low complexity" evidence="1">
    <location>
        <begin position="49"/>
        <end position="77"/>
    </location>
</feature>
<protein>
    <submittedName>
        <fullName evidence="3">Uncharacterized protein</fullName>
    </submittedName>
</protein>
<dbReference type="Proteomes" id="UP001432222">
    <property type="component" value="Chromosome"/>
</dbReference>